<organism evidence="1 2">
    <name type="scientific">Mycena pura</name>
    <dbReference type="NCBI Taxonomy" id="153505"/>
    <lineage>
        <taxon>Eukaryota</taxon>
        <taxon>Fungi</taxon>
        <taxon>Dikarya</taxon>
        <taxon>Basidiomycota</taxon>
        <taxon>Agaricomycotina</taxon>
        <taxon>Agaricomycetes</taxon>
        <taxon>Agaricomycetidae</taxon>
        <taxon>Agaricales</taxon>
        <taxon>Marasmiineae</taxon>
        <taxon>Mycenaceae</taxon>
        <taxon>Mycena</taxon>
    </lineage>
</organism>
<comment type="caution">
    <text evidence="1">The sequence shown here is derived from an EMBL/GenBank/DDBJ whole genome shotgun (WGS) entry which is preliminary data.</text>
</comment>
<sequence length="270" mass="30805">MFMAVGAFMALSQDALTTIMDMIYYLAAISITRIPTFQRIYICHGFAPSLRVWTQIKAVTLPTAAGFHAIREIEKMWQRHELRKKRQTAGSSLDSWRSTLALLPRSRIQHELRIYPRLVHLSYIRLVQLSYIRLVQLTSRLTVPCRPPQYNATGYGYTLSIPGKCPLLHLSKTFRFSSTWLLLRASLAASPVFQFSPGGHGSYPSSKMAAAVAGRSWFKFIIIKILWTQGYTHGSQVIASRSYKNFKLFRQVFVAVLSVRSKPLESIWTQ</sequence>
<evidence type="ECO:0000313" key="2">
    <source>
        <dbReference type="Proteomes" id="UP001219525"/>
    </source>
</evidence>
<name>A0AAD6XZH8_9AGAR</name>
<dbReference type="Proteomes" id="UP001219525">
    <property type="component" value="Unassembled WGS sequence"/>
</dbReference>
<protein>
    <submittedName>
        <fullName evidence="1">Uncharacterized protein</fullName>
    </submittedName>
</protein>
<dbReference type="EMBL" id="JARJCW010000104">
    <property type="protein sequence ID" value="KAJ7193831.1"/>
    <property type="molecule type" value="Genomic_DNA"/>
</dbReference>
<proteinExistence type="predicted"/>
<keyword evidence="2" id="KW-1185">Reference proteome</keyword>
<gene>
    <name evidence="1" type="ORF">GGX14DRAFT_587797</name>
</gene>
<dbReference type="AlphaFoldDB" id="A0AAD6XZH8"/>
<reference evidence="1" key="1">
    <citation type="submission" date="2023-03" db="EMBL/GenBank/DDBJ databases">
        <title>Massive genome expansion in bonnet fungi (Mycena s.s.) driven by repeated elements and novel gene families across ecological guilds.</title>
        <authorList>
            <consortium name="Lawrence Berkeley National Laboratory"/>
            <person name="Harder C.B."/>
            <person name="Miyauchi S."/>
            <person name="Viragh M."/>
            <person name="Kuo A."/>
            <person name="Thoen E."/>
            <person name="Andreopoulos B."/>
            <person name="Lu D."/>
            <person name="Skrede I."/>
            <person name="Drula E."/>
            <person name="Henrissat B."/>
            <person name="Morin E."/>
            <person name="Kohler A."/>
            <person name="Barry K."/>
            <person name="LaButti K."/>
            <person name="Morin E."/>
            <person name="Salamov A."/>
            <person name="Lipzen A."/>
            <person name="Mereny Z."/>
            <person name="Hegedus B."/>
            <person name="Baldrian P."/>
            <person name="Stursova M."/>
            <person name="Weitz H."/>
            <person name="Taylor A."/>
            <person name="Grigoriev I.V."/>
            <person name="Nagy L.G."/>
            <person name="Martin F."/>
            <person name="Kauserud H."/>
        </authorList>
    </citation>
    <scope>NUCLEOTIDE SEQUENCE</scope>
    <source>
        <strain evidence="1">9144</strain>
    </source>
</reference>
<accession>A0AAD6XZH8</accession>
<evidence type="ECO:0000313" key="1">
    <source>
        <dbReference type="EMBL" id="KAJ7193831.1"/>
    </source>
</evidence>